<evidence type="ECO:0000313" key="6">
    <source>
        <dbReference type="Proteomes" id="UP001239994"/>
    </source>
</evidence>
<evidence type="ECO:0000259" key="4">
    <source>
        <dbReference type="PROSITE" id="PS51842"/>
    </source>
</evidence>
<dbReference type="InterPro" id="IPR039008">
    <property type="entry name" value="IF_rod_dom"/>
</dbReference>
<accession>A0AAD8ZUS0</accession>
<dbReference type="InterPro" id="IPR002957">
    <property type="entry name" value="Keratin_I"/>
</dbReference>
<feature type="domain" description="IF rod" evidence="4">
    <location>
        <begin position="93"/>
        <end position="402"/>
    </location>
</feature>
<dbReference type="PANTHER" id="PTHR23239">
    <property type="entry name" value="INTERMEDIATE FILAMENT"/>
    <property type="match status" value="1"/>
</dbReference>
<proteinExistence type="predicted"/>
<name>A0AAD8ZUS0_9TELE</name>
<keyword evidence="1" id="KW-0403">Intermediate filament</keyword>
<dbReference type="SUPFAM" id="SSF64593">
    <property type="entry name" value="Intermediate filament protein, coiled coil region"/>
    <property type="match status" value="2"/>
</dbReference>
<gene>
    <name evidence="5" type="ORF">P4O66_012781</name>
</gene>
<organism evidence="5 6">
    <name type="scientific">Electrophorus voltai</name>
    <dbReference type="NCBI Taxonomy" id="2609070"/>
    <lineage>
        <taxon>Eukaryota</taxon>
        <taxon>Metazoa</taxon>
        <taxon>Chordata</taxon>
        <taxon>Craniata</taxon>
        <taxon>Vertebrata</taxon>
        <taxon>Euteleostomi</taxon>
        <taxon>Actinopterygii</taxon>
        <taxon>Neopterygii</taxon>
        <taxon>Teleostei</taxon>
        <taxon>Ostariophysi</taxon>
        <taxon>Gymnotiformes</taxon>
        <taxon>Gymnotoidei</taxon>
        <taxon>Gymnotidae</taxon>
        <taxon>Electrophorus</taxon>
    </lineage>
</organism>
<dbReference type="Gene3D" id="1.20.5.170">
    <property type="match status" value="1"/>
</dbReference>
<keyword evidence="6" id="KW-1185">Reference proteome</keyword>
<feature type="coiled-coil region" evidence="3">
    <location>
        <begin position="97"/>
        <end position="131"/>
    </location>
</feature>
<dbReference type="EMBL" id="JAROKS010000002">
    <property type="protein sequence ID" value="KAK1805782.1"/>
    <property type="molecule type" value="Genomic_DNA"/>
</dbReference>
<dbReference type="SMART" id="SM01391">
    <property type="entry name" value="Filament"/>
    <property type="match status" value="1"/>
</dbReference>
<protein>
    <recommendedName>
        <fullName evidence="4">IF rod domain-containing protein</fullName>
    </recommendedName>
</protein>
<feature type="coiled-coil region" evidence="3">
    <location>
        <begin position="210"/>
        <end position="237"/>
    </location>
</feature>
<evidence type="ECO:0000256" key="3">
    <source>
        <dbReference type="SAM" id="Coils"/>
    </source>
</evidence>
<evidence type="ECO:0000313" key="5">
    <source>
        <dbReference type="EMBL" id="KAK1805782.1"/>
    </source>
</evidence>
<dbReference type="GO" id="GO:0005882">
    <property type="term" value="C:intermediate filament"/>
    <property type="evidence" value="ECO:0007669"/>
    <property type="project" value="UniProtKB-KW"/>
</dbReference>
<evidence type="ECO:0000256" key="2">
    <source>
        <dbReference type="ARBA" id="ARBA00023054"/>
    </source>
</evidence>
<dbReference type="PROSITE" id="PS51842">
    <property type="entry name" value="IF_ROD_2"/>
    <property type="match status" value="1"/>
</dbReference>
<dbReference type="Proteomes" id="UP001239994">
    <property type="component" value="Unassembled WGS sequence"/>
</dbReference>
<reference evidence="5" key="1">
    <citation type="submission" date="2023-03" db="EMBL/GenBank/DDBJ databases">
        <title>Electrophorus voltai genome.</title>
        <authorList>
            <person name="Bian C."/>
        </authorList>
    </citation>
    <scope>NUCLEOTIDE SEQUENCE</scope>
    <source>
        <strain evidence="5">CB-2022</strain>
        <tissue evidence="5">Muscle</tissue>
    </source>
</reference>
<comment type="caution">
    <text evidence="5">The sequence shown here is derived from an EMBL/GenBank/DDBJ whole genome shotgun (WGS) entry which is preliminary data.</text>
</comment>
<evidence type="ECO:0000256" key="1">
    <source>
        <dbReference type="ARBA" id="ARBA00022754"/>
    </source>
</evidence>
<dbReference type="Gene3D" id="1.20.5.500">
    <property type="entry name" value="Single helix bin"/>
    <property type="match status" value="1"/>
</dbReference>
<dbReference type="Pfam" id="PF00038">
    <property type="entry name" value="Filament"/>
    <property type="match status" value="1"/>
</dbReference>
<dbReference type="Gene3D" id="1.20.5.1160">
    <property type="entry name" value="Vasodilator-stimulated phosphoprotein"/>
    <property type="match status" value="1"/>
</dbReference>
<dbReference type="GO" id="GO:0005198">
    <property type="term" value="F:structural molecule activity"/>
    <property type="evidence" value="ECO:0007669"/>
    <property type="project" value="InterPro"/>
</dbReference>
<dbReference type="AlphaFoldDB" id="A0AAD8ZUS0"/>
<keyword evidence="2 3" id="KW-0175">Coiled coil</keyword>
<dbReference type="PANTHER" id="PTHR23239:SF180">
    <property type="entry name" value="KERATIN, TYPE I CYTOSKELETAL 17"/>
    <property type="match status" value="1"/>
</dbReference>
<dbReference type="PRINTS" id="PR01248">
    <property type="entry name" value="TYPE1KERATIN"/>
</dbReference>
<sequence>MLLSSFPDRQAYLRPSAISETAESQVGKHIIKSRSKHPAMLPHHYSSYASSGTVRLKALSSSSVSLSYGGYGTRMSHSSAKVDTTHDFIFDNEKMILQNLNRRMAAYLDKVRSLEAANRRIELQIKEWYERRSTTYGKDLTHYYSTTEELCEQINSHAKENALLFLQVDHIKMATANFKARVAVERSMCLVVEAEMAQLRRALVTNQMACEDLKFQISSLEEQLVLLKKNHEEEMHLLRTQQCGSVDVQMDCATSVPLDEELQALRAQFEALIIKYQRDAKIWFQSKVKVSRVTSSTAEVKTSHTLVSDLKKRYQQSKMELDSLRLQNHVVGKSLAEVDVHYAAQRSKLQLHTNYLQGELEDLKASTQQQCTQYKLLLDVKMRLETEITEYRRLLGGEATGTIVNSIMTDTVTQTVETKKEVTAKKHAPHIQRRVKIIVEKLVDGEVVSVEKTEKLEEVIN</sequence>